<dbReference type="EMBL" id="JANIIK010000034">
    <property type="protein sequence ID" value="KAJ3613964.1"/>
    <property type="molecule type" value="Genomic_DNA"/>
</dbReference>
<feature type="region of interest" description="Disordered" evidence="1">
    <location>
        <begin position="574"/>
        <end position="641"/>
    </location>
</feature>
<reference evidence="3" key="1">
    <citation type="submission" date="2022-07" db="EMBL/GenBank/DDBJ databases">
        <title>Chromosome-level genome of Muraenolepis orangiensis.</title>
        <authorList>
            <person name="Kim J."/>
        </authorList>
    </citation>
    <scope>NUCLEOTIDE SEQUENCE</scope>
    <source>
        <strain evidence="3">KU_S4_2022</strain>
        <tissue evidence="3">Muscle</tissue>
    </source>
</reference>
<feature type="region of interest" description="Disordered" evidence="1">
    <location>
        <begin position="356"/>
        <end position="375"/>
    </location>
</feature>
<keyword evidence="4" id="KW-1185">Reference proteome</keyword>
<feature type="compositionally biased region" description="Polar residues" evidence="1">
    <location>
        <begin position="363"/>
        <end position="373"/>
    </location>
</feature>
<dbReference type="Proteomes" id="UP001148018">
    <property type="component" value="Unassembled WGS sequence"/>
</dbReference>
<dbReference type="OrthoDB" id="8945866at2759"/>
<feature type="region of interest" description="Disordered" evidence="1">
    <location>
        <begin position="126"/>
        <end position="156"/>
    </location>
</feature>
<feature type="domain" description="DUF4585" evidence="2">
    <location>
        <begin position="1259"/>
        <end position="1332"/>
    </location>
</feature>
<feature type="region of interest" description="Disordered" evidence="1">
    <location>
        <begin position="472"/>
        <end position="503"/>
    </location>
</feature>
<dbReference type="Pfam" id="PF15232">
    <property type="entry name" value="DUF4585"/>
    <property type="match status" value="1"/>
</dbReference>
<feature type="region of interest" description="Disordered" evidence="1">
    <location>
        <begin position="269"/>
        <end position="290"/>
    </location>
</feature>
<organism evidence="3 4">
    <name type="scientific">Muraenolepis orangiensis</name>
    <name type="common">Patagonian moray cod</name>
    <dbReference type="NCBI Taxonomy" id="630683"/>
    <lineage>
        <taxon>Eukaryota</taxon>
        <taxon>Metazoa</taxon>
        <taxon>Chordata</taxon>
        <taxon>Craniata</taxon>
        <taxon>Vertebrata</taxon>
        <taxon>Euteleostomi</taxon>
        <taxon>Actinopterygii</taxon>
        <taxon>Neopterygii</taxon>
        <taxon>Teleostei</taxon>
        <taxon>Neoteleostei</taxon>
        <taxon>Acanthomorphata</taxon>
        <taxon>Zeiogadaria</taxon>
        <taxon>Gadariae</taxon>
        <taxon>Gadiformes</taxon>
        <taxon>Muraenolepidoidei</taxon>
        <taxon>Muraenolepididae</taxon>
        <taxon>Muraenolepis</taxon>
    </lineage>
</organism>
<accession>A0A9Q0EV37</accession>
<comment type="caution">
    <text evidence="3">The sequence shown here is derived from an EMBL/GenBank/DDBJ whole genome shotgun (WGS) entry which is preliminary data.</text>
</comment>
<feature type="region of interest" description="Disordered" evidence="1">
    <location>
        <begin position="1177"/>
        <end position="1197"/>
    </location>
</feature>
<feature type="compositionally biased region" description="Polar residues" evidence="1">
    <location>
        <begin position="483"/>
        <end position="500"/>
    </location>
</feature>
<dbReference type="PANTHER" id="PTHR33775">
    <property type="entry name" value="CARDIAC-ENRICHED FHL2-INTERACTING PROTEIN-RELATED"/>
    <property type="match status" value="1"/>
</dbReference>
<sequence length="1452" mass="158524">MEAVENTVTYRDDTGPYGKLLPENDKCPPETEHHEPNYVDLVDMKSEGVKPVKVTFTGEGEQPAVIQCDSSTLVPRDHPREDDVISRDFLEEYSKDKWGEMTVTGEPPEGTRLTGKVPDAVVPVERGTPLPGDHGPGSGVLPGDHGPRSRHESTCTTSDDLEYTDMYLNGKTESDHDDDASEVLSDHCESDRVEDESHYITTHEIQLTELDHDVDYDLGRGDCEDDNLVYTFVDYALFDSAETQGDGSKAKNSKTQLNIGHPYQGAVVGAEQESDSDNSSDESVCKNEGVNQNPERLIHLSIKPAPRTEDSSDNVSANSNLCGHVQSAAEYRGRFLTNVNRLCDFIPAPGRQHLPTKLRGKDVNSSGASSSISELDDADKEVRNLTSKTFRSLACPYFDAINLSTSSESSVSEYGLGWAAYVNLNHGNISQKRERGVLAHKSSSATFALNKAADRPNKESHVQGAHTKMYATNRNVAPAKQAAVSSIQTEHSTNTKQTEQPPWGDVITLTETINFHVEAELPESKRHSKCFKSAYGGSRTKDCAAKGNTQKRASSHLKNVISKKMQFEHERKLERGDYSTHSPCLQCREQEHSQGRSSRMQSSESGSEFTVNSLDEIGFEGTRPHSCEAEEDEKNTKSLDNKAHFPEHGGIEKPDSVEPTKAQLNHSQCSAFTLLKGESEPRKEPQSMRVPNAATTVKEVTNGSGVVNKLSHLFVPSSLLLSKEKEFEKLAITHSGKEPSMDRNEHDEKVAKPPEIKIRLRNANENKGHMLNIANLLTPKISNTVKTLKTTGYSRLQVLSAPDRIPHFTVRDMRENKCKFQMPIYHVRDVRKLVKSSYSFVSADNRDNKCPTSAAAAAVAEVYEDTSKKDSIKHVSPSPIYIKCNSVKTNGDGKEHPATTESSQQKPVEASSFSPKSECSTSHWSVNKGTPTVAKQLNPDLQRQERQTGVAASDKKDDPKVPNQAALEKLQAAVKTMEQLYVFDRNEWKRKSHAPQPVSHSHVLSLIASEEHGAEDIAATTGGLRAWDSDAIADSRLIPQTSMSETGKDRRGKGIVHVPLNRDPISAEPQLSRTYCKKSMLHLDNSKKKPLGMHLQNKDLPQSALSQAACTLKSVKTPGAPQLLKIEVHKDGRQVDSGKSTTSPTTATVTPSNVDHGNYLTIPRQGYTSEIKLLHPPNAKADSTAAKPKTGNAQGLEGSQTLPLALHNHPPNVECSSTTIYHHHRFPASPPQGPPQSQPLRFSPSASSLSPSPGAEPAASQTQRKMLLDLTTGYYYLVDTPLQPATKRLFDPETGHYVDVPVSHSPVSPIPLSPLTLSPGAYTPTYMIYPGLIPPSPALTPHAETLLSAAGDTSVPILPLSSFGKHGQRHETGATGAESPYYSATAEATHTHMPTLQLPAATAMAAHVTSRGSVAADTGRKPVISITTQQGPRIIAPPSFDGTTMSFVVEHR</sequence>
<feature type="region of interest" description="Disordered" evidence="1">
    <location>
        <begin position="1132"/>
        <end position="1159"/>
    </location>
</feature>
<evidence type="ECO:0000313" key="3">
    <source>
        <dbReference type="EMBL" id="KAJ3613964.1"/>
    </source>
</evidence>
<feature type="region of interest" description="Disordered" evidence="1">
    <location>
        <begin position="886"/>
        <end position="962"/>
    </location>
</feature>
<feature type="region of interest" description="Disordered" evidence="1">
    <location>
        <begin position="1223"/>
        <end position="1261"/>
    </location>
</feature>
<feature type="region of interest" description="Disordered" evidence="1">
    <location>
        <begin position="1"/>
        <end position="35"/>
    </location>
</feature>
<feature type="compositionally biased region" description="Polar residues" evidence="1">
    <location>
        <begin position="899"/>
        <end position="941"/>
    </location>
</feature>
<feature type="compositionally biased region" description="Low complexity" evidence="1">
    <location>
        <begin position="1140"/>
        <end position="1152"/>
    </location>
</feature>
<feature type="compositionally biased region" description="Basic and acidic residues" evidence="1">
    <location>
        <begin position="622"/>
        <end position="641"/>
    </location>
</feature>
<proteinExistence type="predicted"/>
<evidence type="ECO:0000259" key="2">
    <source>
        <dbReference type="Pfam" id="PF15232"/>
    </source>
</evidence>
<dbReference type="PANTHER" id="PTHR33775:SF4">
    <property type="entry name" value="CHROMOSOME 4 OPEN READING FRAME 54"/>
    <property type="match status" value="1"/>
</dbReference>
<name>A0A9Q0EV37_9TELE</name>
<feature type="compositionally biased region" description="Low complexity" evidence="1">
    <location>
        <begin position="1243"/>
        <end position="1260"/>
    </location>
</feature>
<dbReference type="InterPro" id="IPR027838">
    <property type="entry name" value="DUF4585"/>
</dbReference>
<gene>
    <name evidence="3" type="ORF">NHX12_017542</name>
</gene>
<evidence type="ECO:0000313" key="4">
    <source>
        <dbReference type="Proteomes" id="UP001148018"/>
    </source>
</evidence>
<protein>
    <recommendedName>
        <fullName evidence="2">DUF4585 domain-containing protein</fullName>
    </recommendedName>
</protein>
<dbReference type="InterPro" id="IPR052303">
    <property type="entry name" value="CEFIP"/>
</dbReference>
<feature type="compositionally biased region" description="Pro residues" evidence="1">
    <location>
        <begin position="1228"/>
        <end position="1237"/>
    </location>
</feature>
<feature type="compositionally biased region" description="Low complexity" evidence="1">
    <location>
        <begin position="595"/>
        <end position="608"/>
    </location>
</feature>
<evidence type="ECO:0000256" key="1">
    <source>
        <dbReference type="SAM" id="MobiDB-lite"/>
    </source>
</evidence>
<feature type="compositionally biased region" description="Basic and acidic residues" evidence="1">
    <location>
        <begin position="22"/>
        <end position="35"/>
    </location>
</feature>